<sequence length="239" mass="26468">MVNQGEARWVFAVHRILATCLLVLFAMSSLAANELRLGRSDQPSELTDRAEAVLRVAYQRLGVTPRFEPYPLRRSLALAAKGELDGDTMRVAELAHEIPSLVRVAVPVVSLSVVAYGHDSCPNQISWAQLLAKRLVHERGVLVLERRTRQVAVLNSSGNDDALRMVSEGLADYAVGVGVELDAARERHPRYLLCRVSTPVEEVPLYHYLHKRHRGLAARLTGVLEDMQRKGELAISPAP</sequence>
<accession>A0ABQ5YF75</accession>
<evidence type="ECO:0000313" key="1">
    <source>
        <dbReference type="EMBL" id="GLR13226.1"/>
    </source>
</evidence>
<proteinExistence type="predicted"/>
<keyword evidence="2" id="KW-1185">Reference proteome</keyword>
<protein>
    <submittedName>
        <fullName evidence="1">ABC transporter substrate-binding protein</fullName>
    </submittedName>
</protein>
<dbReference type="Gene3D" id="3.40.190.10">
    <property type="entry name" value="Periplasmic binding protein-like II"/>
    <property type="match status" value="2"/>
</dbReference>
<dbReference type="SUPFAM" id="SSF53850">
    <property type="entry name" value="Periplasmic binding protein-like II"/>
    <property type="match status" value="1"/>
</dbReference>
<dbReference type="EMBL" id="BSOG01000002">
    <property type="protein sequence ID" value="GLR13226.1"/>
    <property type="molecule type" value="Genomic_DNA"/>
</dbReference>
<name>A0ABQ5YF75_9NEIS</name>
<organism evidence="1 2">
    <name type="scientific">Chitinimonas prasina</name>
    <dbReference type="NCBI Taxonomy" id="1434937"/>
    <lineage>
        <taxon>Bacteria</taxon>
        <taxon>Pseudomonadati</taxon>
        <taxon>Pseudomonadota</taxon>
        <taxon>Betaproteobacteria</taxon>
        <taxon>Neisseriales</taxon>
        <taxon>Chitinibacteraceae</taxon>
        <taxon>Chitinimonas</taxon>
    </lineage>
</organism>
<gene>
    <name evidence="1" type="ORF">GCM10007907_20160</name>
</gene>
<evidence type="ECO:0000313" key="2">
    <source>
        <dbReference type="Proteomes" id="UP001156706"/>
    </source>
</evidence>
<comment type="caution">
    <text evidence="1">The sequence shown here is derived from an EMBL/GenBank/DDBJ whole genome shotgun (WGS) entry which is preliminary data.</text>
</comment>
<dbReference type="Proteomes" id="UP001156706">
    <property type="component" value="Unassembled WGS sequence"/>
</dbReference>
<reference evidence="2" key="1">
    <citation type="journal article" date="2019" name="Int. J. Syst. Evol. Microbiol.">
        <title>The Global Catalogue of Microorganisms (GCM) 10K type strain sequencing project: providing services to taxonomists for standard genome sequencing and annotation.</title>
        <authorList>
            <consortium name="The Broad Institute Genomics Platform"/>
            <consortium name="The Broad Institute Genome Sequencing Center for Infectious Disease"/>
            <person name="Wu L."/>
            <person name="Ma J."/>
        </authorList>
    </citation>
    <scope>NUCLEOTIDE SEQUENCE [LARGE SCALE GENOMIC DNA]</scope>
    <source>
        <strain evidence="2">NBRC 110044</strain>
    </source>
</reference>